<gene>
    <name evidence="4" type="ORF">D8Y22_03435</name>
</gene>
<feature type="region of interest" description="Disordered" evidence="3">
    <location>
        <begin position="245"/>
        <end position="264"/>
    </location>
</feature>
<reference evidence="4 5" key="1">
    <citation type="submission" date="2018-10" db="EMBL/GenBank/DDBJ databases">
        <title>Natronolimnobius sp. XQ-INN 246 isolated from Inner Mongolia Autonomous Region of China.</title>
        <authorList>
            <person name="Xue Q."/>
        </authorList>
    </citation>
    <scope>NUCLEOTIDE SEQUENCE [LARGE SCALE GENOMIC DNA]</scope>
    <source>
        <strain evidence="4 5">XQ-INN 246</strain>
    </source>
</reference>
<dbReference type="InterPro" id="IPR018376">
    <property type="entry name" value="Enoyl-CoA_hyd/isom_CS"/>
</dbReference>
<comment type="similarity">
    <text evidence="1 2">Belongs to the enoyl-CoA hydratase/isomerase family.</text>
</comment>
<dbReference type="PANTHER" id="PTHR11941">
    <property type="entry name" value="ENOYL-COA HYDRATASE-RELATED"/>
    <property type="match status" value="1"/>
</dbReference>
<evidence type="ECO:0000313" key="4">
    <source>
        <dbReference type="EMBL" id="THE66335.1"/>
    </source>
</evidence>
<sequence length="264" mass="28323">MHEELETTVVEFDSETGVGYLTLNRPDALNALSSQLRDDIIAGLRQLEAQNEEVDGIALRAVVVEGAEGNFCAGADINEFSDESAGANSERDHYKFIREFPVPVIAKIEGYCLGGGLETAMSCDIRIAHEDARVGLPEVDLGIIPGAGGVQLISELANPAAAMEIAMTGDHIGAERADDLGLVNRVYGDDLDDAVDEFAETIAAKPPLSIQAIKDSARTAAQTNLEEGIAYDNKVFEPLLATEDHKEGARGFAEDDYEPEFKGR</sequence>
<name>A0A4S3TSG8_9EURY</name>
<evidence type="ECO:0000313" key="5">
    <source>
        <dbReference type="Proteomes" id="UP000318864"/>
    </source>
</evidence>
<dbReference type="Pfam" id="PF00378">
    <property type="entry name" value="ECH_1"/>
    <property type="match status" value="1"/>
</dbReference>
<dbReference type="OrthoDB" id="27846at2157"/>
<dbReference type="InterPro" id="IPR029045">
    <property type="entry name" value="ClpP/crotonase-like_dom_sf"/>
</dbReference>
<dbReference type="SUPFAM" id="SSF52096">
    <property type="entry name" value="ClpP/crotonase"/>
    <property type="match status" value="1"/>
</dbReference>
<dbReference type="AlphaFoldDB" id="A0A4S3TSG8"/>
<dbReference type="GO" id="GO:0006635">
    <property type="term" value="P:fatty acid beta-oxidation"/>
    <property type="evidence" value="ECO:0007669"/>
    <property type="project" value="TreeGrafter"/>
</dbReference>
<proteinExistence type="inferred from homology"/>
<evidence type="ECO:0000256" key="1">
    <source>
        <dbReference type="ARBA" id="ARBA00005254"/>
    </source>
</evidence>
<keyword evidence="5" id="KW-1185">Reference proteome</keyword>
<evidence type="ECO:0000256" key="2">
    <source>
        <dbReference type="RuleBase" id="RU003707"/>
    </source>
</evidence>
<organism evidence="4 5">
    <name type="scientific">Salinadaptatus halalkaliphilus</name>
    <dbReference type="NCBI Taxonomy" id="2419781"/>
    <lineage>
        <taxon>Archaea</taxon>
        <taxon>Methanobacteriati</taxon>
        <taxon>Methanobacteriota</taxon>
        <taxon>Stenosarchaea group</taxon>
        <taxon>Halobacteria</taxon>
        <taxon>Halobacteriales</taxon>
        <taxon>Natrialbaceae</taxon>
        <taxon>Salinadaptatus</taxon>
    </lineage>
</organism>
<dbReference type="RefSeq" id="WP_141463316.1">
    <property type="nucleotide sequence ID" value="NZ_RBZW01000011.1"/>
</dbReference>
<comment type="caution">
    <text evidence="4">The sequence shown here is derived from an EMBL/GenBank/DDBJ whole genome shotgun (WGS) entry which is preliminary data.</text>
</comment>
<dbReference type="Gene3D" id="3.90.226.10">
    <property type="entry name" value="2-enoyl-CoA Hydratase, Chain A, domain 1"/>
    <property type="match status" value="1"/>
</dbReference>
<dbReference type="Proteomes" id="UP000318864">
    <property type="component" value="Unassembled WGS sequence"/>
</dbReference>
<accession>A0A4S3TSG8</accession>
<dbReference type="PANTHER" id="PTHR11941:SF54">
    <property type="entry name" value="ENOYL-COA HYDRATASE, MITOCHONDRIAL"/>
    <property type="match status" value="1"/>
</dbReference>
<dbReference type="CDD" id="cd06558">
    <property type="entry name" value="crotonase-like"/>
    <property type="match status" value="1"/>
</dbReference>
<dbReference type="EMBL" id="RBZW01000011">
    <property type="protein sequence ID" value="THE66335.1"/>
    <property type="molecule type" value="Genomic_DNA"/>
</dbReference>
<keyword evidence="4" id="KW-0413">Isomerase</keyword>
<protein>
    <submittedName>
        <fullName evidence="4">Enoyl-CoA hydratase/isomerase family protein</fullName>
    </submittedName>
</protein>
<dbReference type="PROSITE" id="PS00166">
    <property type="entry name" value="ENOYL_COA_HYDRATASE"/>
    <property type="match status" value="1"/>
</dbReference>
<dbReference type="InterPro" id="IPR001753">
    <property type="entry name" value="Enoyl-CoA_hydra/iso"/>
</dbReference>
<dbReference type="GO" id="GO:0016853">
    <property type="term" value="F:isomerase activity"/>
    <property type="evidence" value="ECO:0007669"/>
    <property type="project" value="UniProtKB-KW"/>
</dbReference>
<evidence type="ECO:0000256" key="3">
    <source>
        <dbReference type="SAM" id="MobiDB-lite"/>
    </source>
</evidence>